<protein>
    <recommendedName>
        <fullName evidence="2">DUF3347 domain-containing protein</fullName>
    </recommendedName>
</protein>
<dbReference type="InterPro" id="IPR021782">
    <property type="entry name" value="DUF3347"/>
</dbReference>
<feature type="chain" id="PRO_5011513285" description="DUF3347 domain-containing protein" evidence="1">
    <location>
        <begin position="22"/>
        <end position="166"/>
    </location>
</feature>
<dbReference type="Pfam" id="PF11827">
    <property type="entry name" value="DUF3347"/>
    <property type="match status" value="1"/>
</dbReference>
<organism evidence="3 4">
    <name type="scientific">Chitinophaga terrae</name>
    <name type="common">ex Kim and Jung 2007</name>
    <dbReference type="NCBI Taxonomy" id="408074"/>
    <lineage>
        <taxon>Bacteria</taxon>
        <taxon>Pseudomonadati</taxon>
        <taxon>Bacteroidota</taxon>
        <taxon>Chitinophagia</taxon>
        <taxon>Chitinophagales</taxon>
        <taxon>Chitinophagaceae</taxon>
        <taxon>Chitinophaga</taxon>
    </lineage>
</organism>
<accession>A0A1H3ZDM6</accession>
<keyword evidence="1" id="KW-0732">Signal</keyword>
<proteinExistence type="predicted"/>
<evidence type="ECO:0000256" key="1">
    <source>
        <dbReference type="SAM" id="SignalP"/>
    </source>
</evidence>
<dbReference type="AlphaFoldDB" id="A0A1H3ZDM6"/>
<dbReference type="STRING" id="408074.SAMN05660909_01169"/>
<gene>
    <name evidence="3" type="ORF">SAMN05660909_01169</name>
</gene>
<feature type="domain" description="DUF3347" evidence="2">
    <location>
        <begin position="33"/>
        <end position="120"/>
    </location>
</feature>
<dbReference type="RefSeq" id="WP_089759615.1">
    <property type="nucleotide sequence ID" value="NZ_BKAT01000005.1"/>
</dbReference>
<evidence type="ECO:0000313" key="4">
    <source>
        <dbReference type="Proteomes" id="UP000199656"/>
    </source>
</evidence>
<dbReference type="EMBL" id="FNRL01000004">
    <property type="protein sequence ID" value="SEA21735.1"/>
    <property type="molecule type" value="Genomic_DNA"/>
</dbReference>
<evidence type="ECO:0000259" key="2">
    <source>
        <dbReference type="Pfam" id="PF11827"/>
    </source>
</evidence>
<feature type="signal peptide" evidence="1">
    <location>
        <begin position="1"/>
        <end position="21"/>
    </location>
</feature>
<dbReference type="Proteomes" id="UP000199656">
    <property type="component" value="Unassembled WGS sequence"/>
</dbReference>
<sequence length="166" mass="17831">MKKIMFALLAMVTALLQTAGAQNRNVSPQLSPILTQYYSVKEALTNNDAAAAAARSGKLAKTIQDITISALPAAEQAAFEPLSGKLLTSAQTIAGANDLNKQRDAFKTLSDDLTILVKAVPLSAGPVYQQYCPMKKAYWLSDNNTIKNPYYGKQMLTCGKVTGTIE</sequence>
<keyword evidence="4" id="KW-1185">Reference proteome</keyword>
<reference evidence="4" key="1">
    <citation type="submission" date="2016-10" db="EMBL/GenBank/DDBJ databases">
        <authorList>
            <person name="Varghese N."/>
            <person name="Submissions S."/>
        </authorList>
    </citation>
    <scope>NUCLEOTIDE SEQUENCE [LARGE SCALE GENOMIC DNA]</scope>
    <source>
        <strain evidence="4">DSM 23920</strain>
    </source>
</reference>
<evidence type="ECO:0000313" key="3">
    <source>
        <dbReference type="EMBL" id="SEA21735.1"/>
    </source>
</evidence>
<dbReference type="OrthoDB" id="5513217at2"/>
<name>A0A1H3ZDM6_9BACT</name>